<dbReference type="EMBL" id="JABSTV010001246">
    <property type="protein sequence ID" value="KAH7976921.1"/>
    <property type="molecule type" value="Genomic_DNA"/>
</dbReference>
<reference evidence="3" key="2">
    <citation type="submission" date="2021-09" db="EMBL/GenBank/DDBJ databases">
        <authorList>
            <person name="Jia N."/>
            <person name="Wang J."/>
            <person name="Shi W."/>
            <person name="Du L."/>
            <person name="Sun Y."/>
            <person name="Zhan W."/>
            <person name="Jiang J."/>
            <person name="Wang Q."/>
            <person name="Zhang B."/>
            <person name="Ji P."/>
            <person name="Sakyi L.B."/>
            <person name="Cui X."/>
            <person name="Yuan T."/>
            <person name="Jiang B."/>
            <person name="Yang W."/>
            <person name="Lam T.T.-Y."/>
            <person name="Chang Q."/>
            <person name="Ding S."/>
            <person name="Wang X."/>
            <person name="Zhu J."/>
            <person name="Ruan X."/>
            <person name="Zhao L."/>
            <person name="Wei J."/>
            <person name="Que T."/>
            <person name="Du C."/>
            <person name="Cheng J."/>
            <person name="Dai P."/>
            <person name="Han X."/>
            <person name="Huang E."/>
            <person name="Gao Y."/>
            <person name="Liu J."/>
            <person name="Shao H."/>
            <person name="Ye R."/>
            <person name="Li L."/>
            <person name="Wei W."/>
            <person name="Wang X."/>
            <person name="Wang C."/>
            <person name="Huo Q."/>
            <person name="Li W."/>
            <person name="Guo W."/>
            <person name="Chen H."/>
            <person name="Chen S."/>
            <person name="Zhou L."/>
            <person name="Zhou L."/>
            <person name="Ni X."/>
            <person name="Tian J."/>
            <person name="Zhou Y."/>
            <person name="Sheng Y."/>
            <person name="Liu T."/>
            <person name="Pan Y."/>
            <person name="Xia L."/>
            <person name="Li J."/>
            <person name="Zhao F."/>
            <person name="Cao W."/>
        </authorList>
    </citation>
    <scope>NUCLEOTIDE SEQUENCE</scope>
    <source>
        <strain evidence="3">Rsan-2018</strain>
        <tissue evidence="3">Larvae</tissue>
    </source>
</reference>
<dbReference type="Proteomes" id="UP000821837">
    <property type="component" value="Chromosome 10"/>
</dbReference>
<accession>A0A9D4QER3</accession>
<keyword evidence="1" id="KW-0862">Zinc</keyword>
<dbReference type="PROSITE" id="PS50966">
    <property type="entry name" value="ZF_SWIM"/>
    <property type="match status" value="1"/>
</dbReference>
<evidence type="ECO:0000256" key="1">
    <source>
        <dbReference type="PROSITE-ProRule" id="PRU00325"/>
    </source>
</evidence>
<organism evidence="3 4">
    <name type="scientific">Rhipicephalus sanguineus</name>
    <name type="common">Brown dog tick</name>
    <name type="synonym">Ixodes sanguineus</name>
    <dbReference type="NCBI Taxonomy" id="34632"/>
    <lineage>
        <taxon>Eukaryota</taxon>
        <taxon>Metazoa</taxon>
        <taxon>Ecdysozoa</taxon>
        <taxon>Arthropoda</taxon>
        <taxon>Chelicerata</taxon>
        <taxon>Arachnida</taxon>
        <taxon>Acari</taxon>
        <taxon>Parasitiformes</taxon>
        <taxon>Ixodida</taxon>
        <taxon>Ixodoidea</taxon>
        <taxon>Ixodidae</taxon>
        <taxon>Rhipicephalinae</taxon>
        <taxon>Rhipicephalus</taxon>
        <taxon>Rhipicephalus</taxon>
    </lineage>
</organism>
<protein>
    <recommendedName>
        <fullName evidence="2">SWIM-type domain-containing protein</fullName>
    </recommendedName>
</protein>
<keyword evidence="1" id="KW-0863">Zinc-finger</keyword>
<keyword evidence="4" id="KW-1185">Reference proteome</keyword>
<dbReference type="AlphaFoldDB" id="A0A9D4QER3"/>
<evidence type="ECO:0000259" key="2">
    <source>
        <dbReference type="PROSITE" id="PS50966"/>
    </source>
</evidence>
<sequence length="218" mass="23899">MYVQTSSLFGEPHQIFFKLKNLSSEPDVEEGKCSCVAGLSERCKHMCAALLHCYRFTKNAVRQLLAMLPLQESGDNRGQPLHPMLQLLIALRFYGAGTFQTVTGDLVRIPQSTVYRAVGKVTLLIAKHLYSMLVRFPQPATKGTKPGAARGDELRATFLRRAFEQFVPAGSRAGSVSKVQFRWPVQGRGLLNGSCLGAVAEGRIVGEAYLGRSSRVVA</sequence>
<dbReference type="InterPro" id="IPR007527">
    <property type="entry name" value="Znf_SWIM"/>
</dbReference>
<comment type="caution">
    <text evidence="3">The sequence shown here is derived from an EMBL/GenBank/DDBJ whole genome shotgun (WGS) entry which is preliminary data.</text>
</comment>
<evidence type="ECO:0000313" key="3">
    <source>
        <dbReference type="EMBL" id="KAH7976921.1"/>
    </source>
</evidence>
<proteinExistence type="predicted"/>
<dbReference type="GO" id="GO:0008270">
    <property type="term" value="F:zinc ion binding"/>
    <property type="evidence" value="ECO:0007669"/>
    <property type="project" value="UniProtKB-KW"/>
</dbReference>
<name>A0A9D4QER3_RHISA</name>
<dbReference type="VEuPathDB" id="VectorBase:RSAN_048908"/>
<gene>
    <name evidence="3" type="ORF">HPB52_021498</name>
</gene>
<keyword evidence="1" id="KW-0479">Metal-binding</keyword>
<feature type="domain" description="SWIM-type" evidence="2">
    <location>
        <begin position="18"/>
        <end position="54"/>
    </location>
</feature>
<reference evidence="3" key="1">
    <citation type="journal article" date="2020" name="Cell">
        <title>Large-Scale Comparative Analyses of Tick Genomes Elucidate Their Genetic Diversity and Vector Capacities.</title>
        <authorList>
            <consortium name="Tick Genome and Microbiome Consortium (TIGMIC)"/>
            <person name="Jia N."/>
            <person name="Wang J."/>
            <person name="Shi W."/>
            <person name="Du L."/>
            <person name="Sun Y."/>
            <person name="Zhan W."/>
            <person name="Jiang J.F."/>
            <person name="Wang Q."/>
            <person name="Zhang B."/>
            <person name="Ji P."/>
            <person name="Bell-Sakyi L."/>
            <person name="Cui X.M."/>
            <person name="Yuan T.T."/>
            <person name="Jiang B.G."/>
            <person name="Yang W.F."/>
            <person name="Lam T.T."/>
            <person name="Chang Q.C."/>
            <person name="Ding S.J."/>
            <person name="Wang X.J."/>
            <person name="Zhu J.G."/>
            <person name="Ruan X.D."/>
            <person name="Zhao L."/>
            <person name="Wei J.T."/>
            <person name="Ye R.Z."/>
            <person name="Que T.C."/>
            <person name="Du C.H."/>
            <person name="Zhou Y.H."/>
            <person name="Cheng J.X."/>
            <person name="Dai P.F."/>
            <person name="Guo W.B."/>
            <person name="Han X.H."/>
            <person name="Huang E.J."/>
            <person name="Li L.F."/>
            <person name="Wei W."/>
            <person name="Gao Y.C."/>
            <person name="Liu J.Z."/>
            <person name="Shao H.Z."/>
            <person name="Wang X."/>
            <person name="Wang C.C."/>
            <person name="Yang T.C."/>
            <person name="Huo Q.B."/>
            <person name="Li W."/>
            <person name="Chen H.Y."/>
            <person name="Chen S.E."/>
            <person name="Zhou L.G."/>
            <person name="Ni X.B."/>
            <person name="Tian J.H."/>
            <person name="Sheng Y."/>
            <person name="Liu T."/>
            <person name="Pan Y.S."/>
            <person name="Xia L.Y."/>
            <person name="Li J."/>
            <person name="Zhao F."/>
            <person name="Cao W.C."/>
        </authorList>
    </citation>
    <scope>NUCLEOTIDE SEQUENCE</scope>
    <source>
        <strain evidence="3">Rsan-2018</strain>
    </source>
</reference>
<evidence type="ECO:0000313" key="4">
    <source>
        <dbReference type="Proteomes" id="UP000821837"/>
    </source>
</evidence>